<feature type="compositionally biased region" description="Low complexity" evidence="1">
    <location>
        <begin position="402"/>
        <end position="411"/>
    </location>
</feature>
<keyword evidence="2" id="KW-0732">Signal</keyword>
<feature type="chain" id="PRO_5005188635" description="EGF-like domain-containing protein" evidence="2">
    <location>
        <begin position="29"/>
        <end position="411"/>
    </location>
</feature>
<reference evidence="3 4" key="1">
    <citation type="submission" date="2014-11" db="EMBL/GenBank/DDBJ databases">
        <authorList>
            <person name="Zhu J."/>
            <person name="Qi W."/>
            <person name="Song R."/>
        </authorList>
    </citation>
    <scope>NUCLEOTIDE SEQUENCE [LARGE SCALE GENOMIC DNA]</scope>
</reference>
<dbReference type="OrthoDB" id="340198at2759"/>
<dbReference type="PhylomeDB" id="A0A0G4F211"/>
<feature type="region of interest" description="Disordered" evidence="1">
    <location>
        <begin position="324"/>
        <end position="411"/>
    </location>
</feature>
<evidence type="ECO:0000256" key="2">
    <source>
        <dbReference type="SAM" id="SignalP"/>
    </source>
</evidence>
<evidence type="ECO:0000313" key="3">
    <source>
        <dbReference type="EMBL" id="CEM05658.1"/>
    </source>
</evidence>
<evidence type="ECO:0000313" key="4">
    <source>
        <dbReference type="Proteomes" id="UP000041254"/>
    </source>
</evidence>
<keyword evidence="4" id="KW-1185">Reference proteome</keyword>
<dbReference type="EMBL" id="CDMY01000362">
    <property type="protein sequence ID" value="CEM05658.1"/>
    <property type="molecule type" value="Genomic_DNA"/>
</dbReference>
<feature type="signal peptide" evidence="2">
    <location>
        <begin position="1"/>
        <end position="28"/>
    </location>
</feature>
<name>A0A0G4F211_VITBC</name>
<dbReference type="STRING" id="1169540.A0A0G4F211"/>
<sequence>MKASSIPLEIRVLLVVLLLTIIIGVALGMPVTYPICSAEVAENTMCGVNANCIMYEAGVPACTCAVDVATGLTLTGNPYVACTYDISGYWQMFTKTSIGVGGRVATLSPVNNQPFIIRVDHTDTLLSTKYILGAVFAVVGITSFSLNVCNKILIDVRDNMTTIMQYAEGYLNGKGRGMLLRTPQLTTSLYKKHGVTYGIDRWDLTGEWEKESGQKVKIKNLVRPLDWDGFFSHAAKNFKSYWYDDDDYGTDGRLQESVALFHDKTKKVEKVAIDSKATFVQTGWLGLLRFGSRRIDIYSAKNGFKKFTMLQIRDLPTSAFTPIQSMAALPPPPGGEAPTGANLAAQGAGFELGPPPAPEPADTAQTLSKTEGEEAEDEEDEGSPGGRKREREGRRRSRREASGAGAAEHLP</sequence>
<evidence type="ECO:0008006" key="5">
    <source>
        <dbReference type="Google" id="ProtNLM"/>
    </source>
</evidence>
<feature type="compositionally biased region" description="Acidic residues" evidence="1">
    <location>
        <begin position="373"/>
        <end position="382"/>
    </location>
</feature>
<dbReference type="AlphaFoldDB" id="A0A0G4F211"/>
<gene>
    <name evidence="3" type="ORF">Vbra_14278</name>
</gene>
<proteinExistence type="predicted"/>
<dbReference type="VEuPathDB" id="CryptoDB:Vbra_14278"/>
<dbReference type="Proteomes" id="UP000041254">
    <property type="component" value="Unassembled WGS sequence"/>
</dbReference>
<dbReference type="InParanoid" id="A0A0G4F211"/>
<protein>
    <recommendedName>
        <fullName evidence="5">EGF-like domain-containing protein</fullName>
    </recommendedName>
</protein>
<organism evidence="3 4">
    <name type="scientific">Vitrella brassicaformis (strain CCMP3155)</name>
    <dbReference type="NCBI Taxonomy" id="1169540"/>
    <lineage>
        <taxon>Eukaryota</taxon>
        <taxon>Sar</taxon>
        <taxon>Alveolata</taxon>
        <taxon>Colpodellida</taxon>
        <taxon>Vitrellaceae</taxon>
        <taxon>Vitrella</taxon>
    </lineage>
</organism>
<accession>A0A0G4F211</accession>
<evidence type="ECO:0000256" key="1">
    <source>
        <dbReference type="SAM" id="MobiDB-lite"/>
    </source>
</evidence>